<keyword evidence="3" id="KW-0808">Transferase</keyword>
<accession>A0AA39W985</accession>
<evidence type="ECO:0000256" key="5">
    <source>
        <dbReference type="SAM" id="MobiDB-lite"/>
    </source>
</evidence>
<dbReference type="Proteomes" id="UP001168877">
    <property type="component" value="Unassembled WGS sequence"/>
</dbReference>
<keyword evidence="4" id="KW-0949">S-adenosyl-L-methionine</keyword>
<dbReference type="SMART" id="SM00320">
    <property type="entry name" value="WD40"/>
    <property type="match status" value="2"/>
</dbReference>
<feature type="domain" description="IP5PC-F beta-propeller" evidence="6">
    <location>
        <begin position="325"/>
        <end position="473"/>
    </location>
</feature>
<dbReference type="PANTHER" id="PTHR32183:SF11">
    <property type="entry name" value="THIOL METHYLTRANSFERASE 2-RELATED"/>
    <property type="match status" value="1"/>
</dbReference>
<dbReference type="GO" id="GO:0032259">
    <property type="term" value="P:methylation"/>
    <property type="evidence" value="ECO:0007669"/>
    <property type="project" value="UniProtKB-KW"/>
</dbReference>
<feature type="region of interest" description="Disordered" evidence="5">
    <location>
        <begin position="295"/>
        <end position="315"/>
    </location>
</feature>
<dbReference type="EMBL" id="JAUESC010000001">
    <property type="protein sequence ID" value="KAK0608802.1"/>
    <property type="molecule type" value="Genomic_DNA"/>
</dbReference>
<proteinExistence type="predicted"/>
<dbReference type="SUPFAM" id="SSF50978">
    <property type="entry name" value="WD40 repeat-like"/>
    <property type="match status" value="1"/>
</dbReference>
<evidence type="ECO:0000259" key="6">
    <source>
        <dbReference type="Pfam" id="PF23754"/>
    </source>
</evidence>
<dbReference type="GO" id="GO:0008757">
    <property type="term" value="F:S-adenosylmethionine-dependent methyltransferase activity"/>
    <property type="evidence" value="ECO:0007669"/>
    <property type="project" value="InterPro"/>
</dbReference>
<dbReference type="AlphaFoldDB" id="A0AA39W985"/>
<dbReference type="Pfam" id="PF23754">
    <property type="entry name" value="Beta-prop_IP5PC_F"/>
    <property type="match status" value="1"/>
</dbReference>
<evidence type="ECO:0000313" key="7">
    <source>
        <dbReference type="EMBL" id="KAK0608802.1"/>
    </source>
</evidence>
<protein>
    <recommendedName>
        <fullName evidence="6">IP5PC-F beta-propeller domain-containing protein</fullName>
    </recommendedName>
</protein>
<reference evidence="7" key="2">
    <citation type="submission" date="2023-06" db="EMBL/GenBank/DDBJ databases">
        <authorList>
            <person name="Swenson N.G."/>
            <person name="Wegrzyn J.L."/>
            <person name="Mcevoy S.L."/>
        </authorList>
    </citation>
    <scope>NUCLEOTIDE SEQUENCE</scope>
    <source>
        <strain evidence="7">NS2018</strain>
        <tissue evidence="7">Leaf</tissue>
    </source>
</reference>
<dbReference type="InterPro" id="IPR015943">
    <property type="entry name" value="WD40/YVTN_repeat-like_dom_sf"/>
</dbReference>
<dbReference type="PANTHER" id="PTHR32183">
    <property type="match status" value="1"/>
</dbReference>
<name>A0AA39W985_ACESA</name>
<keyword evidence="2" id="KW-0489">Methyltransferase</keyword>
<gene>
    <name evidence="7" type="ORF">LWI29_036285</name>
</gene>
<evidence type="ECO:0000256" key="2">
    <source>
        <dbReference type="ARBA" id="ARBA00022603"/>
    </source>
</evidence>
<dbReference type="Gene3D" id="2.130.10.10">
    <property type="entry name" value="YVTN repeat-like/Quinoprotein amine dehydrogenase"/>
    <property type="match status" value="1"/>
</dbReference>
<dbReference type="CDD" id="cd02440">
    <property type="entry name" value="AdoMet_MTases"/>
    <property type="match status" value="1"/>
</dbReference>
<sequence>MRAAYGGLLSKTLALSAPNHPPSILGFLGTRSLGIRATKPKMEKNNREEQENVSMEKKENVINSNLKVNRMQQLMDGHSSGGWEKALVPACGTGYDAVAMASPERHIVGLEISDIAIEKAKEFSSSLPNANYVTFLKADFFTWCPTELFDLIFDYTFFCAIEPDMRLAWAQKIRDILKPNGELITLMFPISDHIGGPPYKVSVSDYKEVLHPVGFRPISIVDNELAVGPRRGREKLGRWKRSQLYNDHLYDSSDDDFFARGPSSTADIDKDYITQSIYIDDDDADQPDQRQLHPLPEFVGSGEVPTRSAVHPGRPPCLELRPHPLRETQVGKFLRNIACTETQLWAGQVSGVRYWNFDIACDVGCGLSNRLRRGDEDAAPFHESVNTSPTTCLMVDSGNKLVFSGHKDGKIRSWKTDQSLEDNNNPLREGLSWQAHRGPVLAMLFSSHGDLWSGGEGGIIKIWPWESIEKSLS</sequence>
<reference evidence="7" key="1">
    <citation type="journal article" date="2022" name="Plant J.">
        <title>Strategies of tolerance reflected in two North American maple genomes.</title>
        <authorList>
            <person name="McEvoy S.L."/>
            <person name="Sezen U.U."/>
            <person name="Trouern-Trend A."/>
            <person name="McMahon S.M."/>
            <person name="Schaberg P.G."/>
            <person name="Yang J."/>
            <person name="Wegrzyn J.L."/>
            <person name="Swenson N.G."/>
        </authorList>
    </citation>
    <scope>NUCLEOTIDE SEQUENCE</scope>
    <source>
        <strain evidence="7">NS2018</strain>
    </source>
</reference>
<keyword evidence="8" id="KW-1185">Reference proteome</keyword>
<dbReference type="InterPro" id="IPR036322">
    <property type="entry name" value="WD40_repeat_dom_sf"/>
</dbReference>
<dbReference type="InterPro" id="IPR008854">
    <property type="entry name" value="TPMT"/>
</dbReference>
<evidence type="ECO:0000256" key="4">
    <source>
        <dbReference type="ARBA" id="ARBA00022691"/>
    </source>
</evidence>
<dbReference type="SUPFAM" id="SSF53335">
    <property type="entry name" value="S-adenosyl-L-methionine-dependent methyltransferases"/>
    <property type="match status" value="1"/>
</dbReference>
<organism evidence="7 8">
    <name type="scientific">Acer saccharum</name>
    <name type="common">Sugar maple</name>
    <dbReference type="NCBI Taxonomy" id="4024"/>
    <lineage>
        <taxon>Eukaryota</taxon>
        <taxon>Viridiplantae</taxon>
        <taxon>Streptophyta</taxon>
        <taxon>Embryophyta</taxon>
        <taxon>Tracheophyta</taxon>
        <taxon>Spermatophyta</taxon>
        <taxon>Magnoliopsida</taxon>
        <taxon>eudicotyledons</taxon>
        <taxon>Gunneridae</taxon>
        <taxon>Pentapetalae</taxon>
        <taxon>rosids</taxon>
        <taxon>malvids</taxon>
        <taxon>Sapindales</taxon>
        <taxon>Sapindaceae</taxon>
        <taxon>Hippocastanoideae</taxon>
        <taxon>Acereae</taxon>
        <taxon>Acer</taxon>
    </lineage>
</organism>
<dbReference type="InterPro" id="IPR029063">
    <property type="entry name" value="SAM-dependent_MTases_sf"/>
</dbReference>
<evidence type="ECO:0000256" key="1">
    <source>
        <dbReference type="ARBA" id="ARBA00022553"/>
    </source>
</evidence>
<evidence type="ECO:0000256" key="3">
    <source>
        <dbReference type="ARBA" id="ARBA00022679"/>
    </source>
</evidence>
<dbReference type="Pfam" id="PF05724">
    <property type="entry name" value="TPMT"/>
    <property type="match status" value="1"/>
</dbReference>
<dbReference type="InterPro" id="IPR001680">
    <property type="entry name" value="WD40_rpt"/>
</dbReference>
<dbReference type="InterPro" id="IPR056454">
    <property type="entry name" value="Beta-prop_IP5PC_F"/>
</dbReference>
<dbReference type="PROSITE" id="PS51585">
    <property type="entry name" value="SAM_MT_TPMT"/>
    <property type="match status" value="1"/>
</dbReference>
<dbReference type="Gene3D" id="3.40.50.150">
    <property type="entry name" value="Vaccinia Virus protein VP39"/>
    <property type="match status" value="1"/>
</dbReference>
<keyword evidence="1" id="KW-0597">Phosphoprotein</keyword>
<evidence type="ECO:0000313" key="8">
    <source>
        <dbReference type="Proteomes" id="UP001168877"/>
    </source>
</evidence>
<comment type="caution">
    <text evidence="7">The sequence shown here is derived from an EMBL/GenBank/DDBJ whole genome shotgun (WGS) entry which is preliminary data.</text>
</comment>